<protein>
    <recommendedName>
        <fullName evidence="4">CoA carboxyltransferase C-terminal domain-containing protein</fullName>
    </recommendedName>
</protein>
<dbReference type="PANTHER" id="PTHR43842">
    <property type="entry name" value="PROPIONYL-COA CARBOXYLASE BETA CHAIN"/>
    <property type="match status" value="1"/>
</dbReference>
<name>A0A381QD17_9ZZZZ</name>
<dbReference type="InterPro" id="IPR034733">
    <property type="entry name" value="AcCoA_carboxyl_beta"/>
</dbReference>
<accession>A0A381QD17</accession>
<dbReference type="SUPFAM" id="SSF52096">
    <property type="entry name" value="ClpP/crotonase"/>
    <property type="match status" value="2"/>
</dbReference>
<sequence length="520" mass="56418">MGWSKAIEDIGYVKDLADEMGGDERVKRQHDAGRYTVRERMAKFCDPGSFLEMGHLVGAADYDADGNLTDFSPGGYVMGLGEISGRPVSVGGDDFTLSGGSPHDVHKLPHHFAQPLALEYGIPYVQLREGVGHSSKSDEQDGHMGLPQGDLWHQGVELLGNVPVAAAILGSVAGWPAAAALLSHFTVMVKGTSQIFPSGPPVVERAIGEKLSKEDLGGWDMHVVQSGQIDNVADDEDDAFQQIRDFLSYLPDTVRGVAARVDTGDDPERRPQELLDIVPTNRRQGYDARALIRHVVDNGDFFEMRKLYASGIITGFARLDGWSVGVIGSDPMSKAGAMDGNGADKYTHFLDLCDTFNLPLLIFLDMPGFMLGSHAERIATMRRGARALIASAECQVPKIEFMVRKSYGVAADAPNSIGLPNGINLRFGWPSGEWGGIPIEGGVAAAYRREIAAAADPDAHREAIEERLLRLRSPFKAAHKGDVVDLIDPRETRSLACRFVNLAQPKLVELASRTKRAVRP</sequence>
<dbReference type="InterPro" id="IPR029045">
    <property type="entry name" value="ClpP/crotonase-like_dom_sf"/>
</dbReference>
<dbReference type="Gene3D" id="3.90.226.10">
    <property type="entry name" value="2-enoyl-CoA Hydratase, Chain A, domain 1"/>
    <property type="match status" value="2"/>
</dbReference>
<dbReference type="Pfam" id="PF01039">
    <property type="entry name" value="Carboxyl_trans"/>
    <property type="match status" value="1"/>
</dbReference>
<dbReference type="InterPro" id="IPR011762">
    <property type="entry name" value="COA_CT_N"/>
</dbReference>
<proteinExistence type="predicted"/>
<feature type="domain" description="CoA carboxyltransferase C-terminal" evidence="2">
    <location>
        <begin position="266"/>
        <end position="520"/>
    </location>
</feature>
<evidence type="ECO:0008006" key="4">
    <source>
        <dbReference type="Google" id="ProtNLM"/>
    </source>
</evidence>
<dbReference type="GO" id="GO:0004658">
    <property type="term" value="F:propionyl-CoA carboxylase activity"/>
    <property type="evidence" value="ECO:0007669"/>
    <property type="project" value="TreeGrafter"/>
</dbReference>
<dbReference type="AlphaFoldDB" id="A0A381QD17"/>
<dbReference type="PROSITE" id="PS50989">
    <property type="entry name" value="COA_CT_CTER"/>
    <property type="match status" value="1"/>
</dbReference>
<evidence type="ECO:0000259" key="2">
    <source>
        <dbReference type="PROSITE" id="PS50989"/>
    </source>
</evidence>
<organism evidence="3">
    <name type="scientific">marine metagenome</name>
    <dbReference type="NCBI Taxonomy" id="408172"/>
    <lineage>
        <taxon>unclassified sequences</taxon>
        <taxon>metagenomes</taxon>
        <taxon>ecological metagenomes</taxon>
    </lineage>
</organism>
<feature type="domain" description="CoA carboxyltransferase N-terminal" evidence="1">
    <location>
        <begin position="1"/>
        <end position="262"/>
    </location>
</feature>
<gene>
    <name evidence="3" type="ORF">METZ01_LOCUS28821</name>
</gene>
<dbReference type="InterPro" id="IPR011763">
    <property type="entry name" value="COA_CT_C"/>
</dbReference>
<dbReference type="EMBL" id="UINC01001261">
    <property type="protein sequence ID" value="SUZ75967.1"/>
    <property type="molecule type" value="Genomic_DNA"/>
</dbReference>
<reference evidence="3" key="1">
    <citation type="submission" date="2018-05" db="EMBL/GenBank/DDBJ databases">
        <authorList>
            <person name="Lanie J.A."/>
            <person name="Ng W.-L."/>
            <person name="Kazmierczak K.M."/>
            <person name="Andrzejewski T.M."/>
            <person name="Davidsen T.M."/>
            <person name="Wayne K.J."/>
            <person name="Tettelin H."/>
            <person name="Glass J.I."/>
            <person name="Rusch D."/>
            <person name="Podicherti R."/>
            <person name="Tsui H.-C.T."/>
            <person name="Winkler M.E."/>
        </authorList>
    </citation>
    <scope>NUCLEOTIDE SEQUENCE</scope>
</reference>
<dbReference type="PANTHER" id="PTHR43842:SF2">
    <property type="entry name" value="PROPIONYL-COA CARBOXYLASE BETA CHAIN, MITOCHONDRIAL"/>
    <property type="match status" value="1"/>
</dbReference>
<dbReference type="InterPro" id="IPR051047">
    <property type="entry name" value="AccD/PCCB"/>
</dbReference>
<evidence type="ECO:0000313" key="3">
    <source>
        <dbReference type="EMBL" id="SUZ75967.1"/>
    </source>
</evidence>
<dbReference type="PROSITE" id="PS50980">
    <property type="entry name" value="COA_CT_NTER"/>
    <property type="match status" value="1"/>
</dbReference>
<evidence type="ECO:0000259" key="1">
    <source>
        <dbReference type="PROSITE" id="PS50980"/>
    </source>
</evidence>